<dbReference type="PANTHER" id="PTHR30238">
    <property type="entry name" value="MEMBRANE BOUND PREDICTED REDOX MODULATOR"/>
    <property type="match status" value="1"/>
</dbReference>
<evidence type="ECO:0000313" key="8">
    <source>
        <dbReference type="EMBL" id="MCA6075935.1"/>
    </source>
</evidence>
<dbReference type="EMBL" id="JAIXNE010000004">
    <property type="protein sequence ID" value="MCA6077063.1"/>
    <property type="molecule type" value="Genomic_DNA"/>
</dbReference>
<comment type="subcellular location">
    <subcellularLocation>
        <location evidence="1">Membrane</location>
        <topology evidence="1">Multi-pass membrane protein</topology>
    </subcellularLocation>
</comment>
<evidence type="ECO:0000256" key="4">
    <source>
        <dbReference type="ARBA" id="ARBA00022989"/>
    </source>
</evidence>
<dbReference type="NCBIfam" id="TIGR03718">
    <property type="entry name" value="R_switched_Alx"/>
    <property type="match status" value="1"/>
</dbReference>
<dbReference type="PANTHER" id="PTHR30238:SF0">
    <property type="entry name" value="THYLAKOID MEMBRANE PROTEIN TERC, CHLOROPLASTIC"/>
    <property type="match status" value="1"/>
</dbReference>
<dbReference type="GO" id="GO:0016020">
    <property type="term" value="C:membrane"/>
    <property type="evidence" value="ECO:0007669"/>
    <property type="project" value="UniProtKB-SubCell"/>
</dbReference>
<feature type="transmembrane region" description="Helical" evidence="6">
    <location>
        <begin position="190"/>
        <end position="210"/>
    </location>
</feature>
<reference evidence="8" key="1">
    <citation type="submission" date="2021-09" db="EMBL/GenBank/DDBJ databases">
        <title>Fulvivirga sp. isolated from coastal sediment.</title>
        <authorList>
            <person name="Yu H."/>
        </authorList>
    </citation>
    <scope>NUCLEOTIDE SEQUENCE</scope>
    <source>
        <strain evidence="8">1062</strain>
    </source>
</reference>
<evidence type="ECO:0000256" key="6">
    <source>
        <dbReference type="SAM" id="Phobius"/>
    </source>
</evidence>
<feature type="transmembrane region" description="Helical" evidence="6">
    <location>
        <begin position="278"/>
        <end position="301"/>
    </location>
</feature>
<evidence type="ECO:0000313" key="7">
    <source>
        <dbReference type="EMBL" id="MCA6074758.1"/>
    </source>
</evidence>
<evidence type="ECO:0000313" key="10">
    <source>
        <dbReference type="Proteomes" id="UP001139409"/>
    </source>
</evidence>
<dbReference type="AlphaFoldDB" id="A0A9X1KXH9"/>
<feature type="transmembrane region" description="Helical" evidence="6">
    <location>
        <begin position="225"/>
        <end position="242"/>
    </location>
</feature>
<dbReference type="EMBL" id="JAIXNE010000003">
    <property type="protein sequence ID" value="MCA6075935.1"/>
    <property type="molecule type" value="Genomic_DNA"/>
</dbReference>
<dbReference type="Proteomes" id="UP001139409">
    <property type="component" value="Unassembled WGS sequence"/>
</dbReference>
<sequence>MKDTGIYWWLFFFGLITFLLIIDLFVVYRKNRTVTLKYALLETAGWIIVSLAFNLLIYYQMGTVKAIEFTTAYLIEKSLSIDNLFVFMIIFSYYRVPDKLQHGVLFWGIIGSIVMRAVFIFLGIELIERFEYILYLMGLIIIYAGIQFLRNKEFKADPKNNFAVKLTRRIFPVMKNYSGTRYLILRQGKLFITPLFIVLVVIESTDIVFALDSVPAVLGISRDPFIVYTSNIFAILGLRALYFALAGVMSMFHLLKYGLGLILIFIGLKILLEHYVQIDIMVSLAVILTIFAGSLLLSFLIKPAPNTVNYLKSNENT</sequence>
<keyword evidence="5 6" id="KW-0472">Membrane</keyword>
<feature type="transmembrane region" description="Helical" evidence="6">
    <location>
        <begin position="254"/>
        <end position="272"/>
    </location>
</feature>
<feature type="transmembrane region" description="Helical" evidence="6">
    <location>
        <begin position="103"/>
        <end position="124"/>
    </location>
</feature>
<gene>
    <name evidence="7" type="ORF">LDX50_07740</name>
    <name evidence="8" type="ORF">LDX50_13710</name>
    <name evidence="9" type="ORF">LDX50_19430</name>
</gene>
<evidence type="ECO:0000313" key="9">
    <source>
        <dbReference type="EMBL" id="MCA6077063.1"/>
    </source>
</evidence>
<dbReference type="Pfam" id="PF03741">
    <property type="entry name" value="TerC"/>
    <property type="match status" value="1"/>
</dbReference>
<dbReference type="InterPro" id="IPR022369">
    <property type="entry name" value="Integral_membrane_TerC_rswitch"/>
</dbReference>
<evidence type="ECO:0000256" key="2">
    <source>
        <dbReference type="ARBA" id="ARBA00007511"/>
    </source>
</evidence>
<evidence type="ECO:0000256" key="1">
    <source>
        <dbReference type="ARBA" id="ARBA00004141"/>
    </source>
</evidence>
<keyword evidence="10" id="KW-1185">Reference proteome</keyword>
<feature type="transmembrane region" description="Helical" evidence="6">
    <location>
        <begin position="79"/>
        <end position="96"/>
    </location>
</feature>
<dbReference type="InterPro" id="IPR005496">
    <property type="entry name" value="Integral_membrane_TerC"/>
</dbReference>
<protein>
    <submittedName>
        <fullName evidence="8">TerC/Alx family metal homeostasis membrane protein</fullName>
    </submittedName>
</protein>
<name>A0A9X1KXH9_9BACT</name>
<dbReference type="RefSeq" id="WP_225697871.1">
    <property type="nucleotide sequence ID" value="NZ_JAIXNE010000002.1"/>
</dbReference>
<feature type="transmembrane region" description="Helical" evidence="6">
    <location>
        <begin position="38"/>
        <end position="59"/>
    </location>
</feature>
<keyword evidence="3 6" id="KW-0812">Transmembrane</keyword>
<evidence type="ECO:0000256" key="3">
    <source>
        <dbReference type="ARBA" id="ARBA00022692"/>
    </source>
</evidence>
<accession>A0A9X1KXH9</accession>
<dbReference type="EMBL" id="JAIXNE010000002">
    <property type="protein sequence ID" value="MCA6074758.1"/>
    <property type="molecule type" value="Genomic_DNA"/>
</dbReference>
<organism evidence="8 10">
    <name type="scientific">Fulvivirga sedimenti</name>
    <dbReference type="NCBI Taxonomy" id="2879465"/>
    <lineage>
        <taxon>Bacteria</taxon>
        <taxon>Pseudomonadati</taxon>
        <taxon>Bacteroidota</taxon>
        <taxon>Cytophagia</taxon>
        <taxon>Cytophagales</taxon>
        <taxon>Fulvivirgaceae</taxon>
        <taxon>Fulvivirga</taxon>
    </lineage>
</organism>
<feature type="transmembrane region" description="Helical" evidence="6">
    <location>
        <begin position="130"/>
        <end position="149"/>
    </location>
</feature>
<evidence type="ECO:0000256" key="5">
    <source>
        <dbReference type="ARBA" id="ARBA00023136"/>
    </source>
</evidence>
<proteinExistence type="inferred from homology"/>
<keyword evidence="4 6" id="KW-1133">Transmembrane helix</keyword>
<comment type="similarity">
    <text evidence="2">Belongs to the TerC family.</text>
</comment>
<feature type="transmembrane region" description="Helical" evidence="6">
    <location>
        <begin position="6"/>
        <end position="26"/>
    </location>
</feature>
<comment type="caution">
    <text evidence="8">The sequence shown here is derived from an EMBL/GenBank/DDBJ whole genome shotgun (WGS) entry which is preliminary data.</text>
</comment>